<dbReference type="PhylomeDB" id="A0A0G4H7W5"/>
<evidence type="ECO:0000313" key="3">
    <source>
        <dbReference type="EMBL" id="CEM39770.1"/>
    </source>
</evidence>
<evidence type="ECO:0000313" key="4">
    <source>
        <dbReference type="Proteomes" id="UP000041254"/>
    </source>
</evidence>
<keyword evidence="4" id="KW-1185">Reference proteome</keyword>
<dbReference type="InParanoid" id="A0A0G4H7W5"/>
<evidence type="ECO:0000256" key="2">
    <source>
        <dbReference type="SAM" id="SignalP"/>
    </source>
</evidence>
<dbReference type="AlphaFoldDB" id="A0A0G4H7W5"/>
<feature type="region of interest" description="Disordered" evidence="1">
    <location>
        <begin position="240"/>
        <end position="300"/>
    </location>
</feature>
<accession>A0A0G4H7W5</accession>
<organism evidence="3 4">
    <name type="scientific">Vitrella brassicaformis (strain CCMP3155)</name>
    <dbReference type="NCBI Taxonomy" id="1169540"/>
    <lineage>
        <taxon>Eukaryota</taxon>
        <taxon>Sar</taxon>
        <taxon>Alveolata</taxon>
        <taxon>Colpodellida</taxon>
        <taxon>Vitrellaceae</taxon>
        <taxon>Vitrella</taxon>
    </lineage>
</organism>
<dbReference type="Proteomes" id="UP000041254">
    <property type="component" value="Unassembled WGS sequence"/>
</dbReference>
<sequence>MMHCRPLISVVIAASIISSATAGEGNLNRRNLKGGGGGFGGGGGGFSGGGGGGGGFVAVHSSGGGGSGEGKPWTTTHTIVFSCLFGIPILCCIGWCVGCCIKGCVEGGNIQQQQRLASNRNDRIKPTVTKTPPQSGTWLGSYMERGVSFTTTYKLTFGVDGTVTGTGNDADGDFTVNGVYNTTTGKVSWSEKSRWRNLAVDVTGSFDAQYRSISGRYTANTGVSNTMTIRLATADPMTQPVPIPHPGMTRTEAPSPAHTALTVAPTEPDREPTIDGRSDTTAPSSFGGGQDRQPAVITRF</sequence>
<dbReference type="VEuPathDB" id="CryptoDB:Vbra_19756"/>
<name>A0A0G4H7W5_VITBC</name>
<reference evidence="3 4" key="1">
    <citation type="submission" date="2014-11" db="EMBL/GenBank/DDBJ databases">
        <authorList>
            <person name="Zhu J."/>
            <person name="Qi W."/>
            <person name="Song R."/>
        </authorList>
    </citation>
    <scope>NUCLEOTIDE SEQUENCE [LARGE SCALE GENOMIC DNA]</scope>
</reference>
<evidence type="ECO:0000256" key="1">
    <source>
        <dbReference type="SAM" id="MobiDB-lite"/>
    </source>
</evidence>
<feature type="compositionally biased region" description="Basic and acidic residues" evidence="1">
    <location>
        <begin position="267"/>
        <end position="278"/>
    </location>
</feature>
<feature type="chain" id="PRO_5005191117" evidence="2">
    <location>
        <begin position="23"/>
        <end position="300"/>
    </location>
</feature>
<dbReference type="EMBL" id="CDMY01001052">
    <property type="protein sequence ID" value="CEM39770.1"/>
    <property type="molecule type" value="Genomic_DNA"/>
</dbReference>
<feature type="signal peptide" evidence="2">
    <location>
        <begin position="1"/>
        <end position="22"/>
    </location>
</feature>
<protein>
    <submittedName>
        <fullName evidence="3">Uncharacterized protein</fullName>
    </submittedName>
</protein>
<gene>
    <name evidence="3" type="ORF">Vbra_19756</name>
</gene>
<proteinExistence type="predicted"/>
<keyword evidence="2" id="KW-0732">Signal</keyword>